<dbReference type="InterPro" id="IPR030392">
    <property type="entry name" value="S74_ICA"/>
</dbReference>
<dbReference type="Pfam" id="PF05658">
    <property type="entry name" value="YadA_head"/>
    <property type="match status" value="3"/>
</dbReference>
<dbReference type="Gene3D" id="2.150.10.10">
    <property type="entry name" value="Serralysin-like metalloprotease, C-terminal"/>
    <property type="match status" value="1"/>
</dbReference>
<organism evidence="2 3">
    <name type="scientific">Winogradskyella echinorum</name>
    <dbReference type="NCBI Taxonomy" id="538189"/>
    <lineage>
        <taxon>Bacteria</taxon>
        <taxon>Pseudomonadati</taxon>
        <taxon>Bacteroidota</taxon>
        <taxon>Flavobacteriia</taxon>
        <taxon>Flavobacteriales</taxon>
        <taxon>Flavobacteriaceae</taxon>
        <taxon>Winogradskyella</taxon>
    </lineage>
</organism>
<dbReference type="PROSITE" id="PS51688">
    <property type="entry name" value="ICA"/>
    <property type="match status" value="1"/>
</dbReference>
<dbReference type="EMBL" id="JACOME010000003">
    <property type="protein sequence ID" value="MBC3847277.1"/>
    <property type="molecule type" value="Genomic_DNA"/>
</dbReference>
<dbReference type="InterPro" id="IPR008640">
    <property type="entry name" value="Adhesin_Head_dom"/>
</dbReference>
<comment type="caution">
    <text evidence="2">The sequence shown here is derived from an EMBL/GenBank/DDBJ whole genome shotgun (WGS) entry which is preliminary data.</text>
</comment>
<dbReference type="Proteomes" id="UP000607435">
    <property type="component" value="Unassembled WGS sequence"/>
</dbReference>
<sequence length="487" mass="51880">MKTQLTFLVLLISIISIAQNGINYKALIKDATGNVISNQEIDVVFTIKIDNESVYSESQQVFTDINGIAIAVIGVGSIISGDFMSIDWKRRNAELNVQIDLGEGLVDFGNTPFNSVPYAKHALNTEGLEAIDEGNGSGFRLVGRDPTHVGNIGLHALDLSYSSLESTSRGATGFVSVAMGANTTASNQGATAMGSGSVASGFNSTAMGSNTSASGVNSTAMGDITNAVGLYSTAMGRRTNAEAAFSTAIGRYNIGGGNTESWIETDPLFEIGTGSGTVRANALTVLKNGNLGLGTHTPQELLHITGGRLRIGSETIEDGGTDILAFSSSLVPTVDEDDRLGGPNRKWLDVYAVNGTIQTSDRRNKTNIANLNYGLAEVLKMQPVSFNWKNKNNPDTKIGLIAQDLQILVPEVVHTHIWEKDEVSGTLTKKELDRLGVYYSDLVPVLINAIKEQNKIIESQGAALKASKDNYEALLTRVEQLESKSSN</sequence>
<dbReference type="Pfam" id="PF13884">
    <property type="entry name" value="Peptidase_S74"/>
    <property type="match status" value="1"/>
</dbReference>
<gene>
    <name evidence="2" type="ORF">H6H04_12845</name>
</gene>
<dbReference type="RefSeq" id="WP_186846389.1">
    <property type="nucleotide sequence ID" value="NZ_JACOME010000003.1"/>
</dbReference>
<dbReference type="SUPFAM" id="SSF101967">
    <property type="entry name" value="Adhesin YadA, collagen-binding domain"/>
    <property type="match status" value="1"/>
</dbReference>
<evidence type="ECO:0000259" key="1">
    <source>
        <dbReference type="PROSITE" id="PS51688"/>
    </source>
</evidence>
<accession>A0ABR6Y3G7</accession>
<protein>
    <submittedName>
        <fullName evidence="2">Tail fiber domain-containing protein</fullName>
    </submittedName>
</protein>
<evidence type="ECO:0000313" key="2">
    <source>
        <dbReference type="EMBL" id="MBC3847277.1"/>
    </source>
</evidence>
<reference evidence="2 3" key="1">
    <citation type="submission" date="2020-08" db="EMBL/GenBank/DDBJ databases">
        <title>Winogradskyella ouciana sp. nov., isolated from the hadal seawater of the Mariana Trench.</title>
        <authorList>
            <person name="He X."/>
        </authorList>
    </citation>
    <scope>NUCLEOTIDE SEQUENCE [LARGE SCALE GENOMIC DNA]</scope>
    <source>
        <strain evidence="2 3">KCTC 22026</strain>
    </source>
</reference>
<evidence type="ECO:0000313" key="3">
    <source>
        <dbReference type="Proteomes" id="UP000607435"/>
    </source>
</evidence>
<dbReference type="CDD" id="cd12820">
    <property type="entry name" value="LbR_YadA-like"/>
    <property type="match status" value="1"/>
</dbReference>
<dbReference type="InterPro" id="IPR036388">
    <property type="entry name" value="WH-like_DNA-bd_sf"/>
</dbReference>
<name>A0ABR6Y3G7_9FLAO</name>
<dbReference type="InterPro" id="IPR011049">
    <property type="entry name" value="Serralysin-like_metalloprot_C"/>
</dbReference>
<feature type="domain" description="Peptidase S74" evidence="1">
    <location>
        <begin position="360"/>
        <end position="464"/>
    </location>
</feature>
<dbReference type="Gene3D" id="1.10.10.10">
    <property type="entry name" value="Winged helix-like DNA-binding domain superfamily/Winged helix DNA-binding domain"/>
    <property type="match status" value="1"/>
</dbReference>
<proteinExistence type="predicted"/>
<keyword evidence="3" id="KW-1185">Reference proteome</keyword>